<evidence type="ECO:0000313" key="1">
    <source>
        <dbReference type="EMBL" id="KCW57943.1"/>
    </source>
</evidence>
<gene>
    <name evidence="1" type="ORF">EUGRSUZ_H00682</name>
</gene>
<dbReference type="EMBL" id="KK198760">
    <property type="protein sequence ID" value="KCW57943.1"/>
    <property type="molecule type" value="Genomic_DNA"/>
</dbReference>
<dbReference type="Gramene" id="KCW57943">
    <property type="protein sequence ID" value="KCW57943"/>
    <property type="gene ID" value="EUGRSUZ_H00682"/>
</dbReference>
<name>A0A059AVS7_EUCGR</name>
<organism evidence="1">
    <name type="scientific">Eucalyptus grandis</name>
    <name type="common">Flooded gum</name>
    <dbReference type="NCBI Taxonomy" id="71139"/>
    <lineage>
        <taxon>Eukaryota</taxon>
        <taxon>Viridiplantae</taxon>
        <taxon>Streptophyta</taxon>
        <taxon>Embryophyta</taxon>
        <taxon>Tracheophyta</taxon>
        <taxon>Spermatophyta</taxon>
        <taxon>Magnoliopsida</taxon>
        <taxon>eudicotyledons</taxon>
        <taxon>Gunneridae</taxon>
        <taxon>Pentapetalae</taxon>
        <taxon>rosids</taxon>
        <taxon>malvids</taxon>
        <taxon>Myrtales</taxon>
        <taxon>Myrtaceae</taxon>
        <taxon>Myrtoideae</taxon>
        <taxon>Eucalypteae</taxon>
        <taxon>Eucalyptus</taxon>
    </lineage>
</organism>
<accession>A0A059AVS7</accession>
<dbReference type="AlphaFoldDB" id="A0A059AVS7"/>
<reference evidence="1" key="1">
    <citation type="submission" date="2013-07" db="EMBL/GenBank/DDBJ databases">
        <title>The genome of Eucalyptus grandis.</title>
        <authorList>
            <person name="Schmutz J."/>
            <person name="Hayes R."/>
            <person name="Myburg A."/>
            <person name="Tuskan G."/>
            <person name="Grattapaglia D."/>
            <person name="Rokhsar D.S."/>
        </authorList>
    </citation>
    <scope>NUCLEOTIDE SEQUENCE</scope>
    <source>
        <tissue evidence="1">Leaf extractions</tissue>
    </source>
</reference>
<proteinExistence type="predicted"/>
<dbReference type="SUPFAM" id="SSF52047">
    <property type="entry name" value="RNI-like"/>
    <property type="match status" value="1"/>
</dbReference>
<sequence length="106" mass="12451">MFLRSIGDESILEIAKGYPFLGEWDLAFCHEVKLPGWRSIKRYCTNLEILHASHHWNFGNCRLEALRNGRKMLMVLYWSRDSHFATVSGNTIKLFETEKHRVQIQG</sequence>
<dbReference type="InParanoid" id="A0A059AVS7"/>
<protein>
    <submittedName>
        <fullName evidence="1">Uncharacterized protein</fullName>
    </submittedName>
</protein>